<dbReference type="GO" id="GO:0016740">
    <property type="term" value="F:transferase activity"/>
    <property type="evidence" value="ECO:0007669"/>
    <property type="project" value="UniProtKB-KW"/>
</dbReference>
<dbReference type="AlphaFoldDB" id="A0A285EC25"/>
<evidence type="ECO:0000313" key="3">
    <source>
        <dbReference type="Proteomes" id="UP000219514"/>
    </source>
</evidence>
<sequence length="29" mass="3358">NYYIENWSLWLDAKIILRTVSSMLRGTGG</sequence>
<organism evidence="1 3">
    <name type="scientific">Geodermatophilus sabuli</name>
    <dbReference type="NCBI Taxonomy" id="1564158"/>
    <lineage>
        <taxon>Bacteria</taxon>
        <taxon>Bacillati</taxon>
        <taxon>Actinomycetota</taxon>
        <taxon>Actinomycetes</taxon>
        <taxon>Geodermatophilales</taxon>
        <taxon>Geodermatophilaceae</taxon>
        <taxon>Geodermatophilus</taxon>
    </lineage>
</organism>
<reference evidence="1 3" key="1">
    <citation type="submission" date="2017-09" db="EMBL/GenBank/DDBJ databases">
        <authorList>
            <person name="Ehlers B."/>
            <person name="Leendertz F.H."/>
        </authorList>
    </citation>
    <scope>NUCLEOTIDE SEQUENCE [LARGE SCALE GENOMIC DNA]</scope>
    <source>
        <strain evidence="1 3">DSM 46844</strain>
    </source>
</reference>
<evidence type="ECO:0000313" key="1">
    <source>
        <dbReference type="EMBL" id="SNX96669.1"/>
    </source>
</evidence>
<gene>
    <name evidence="1" type="ORF">SAMN06893097_1051</name>
    <name evidence="2" type="ORF">SAMN06893097_1226</name>
</gene>
<dbReference type="Proteomes" id="UP000219514">
    <property type="component" value="Unassembled WGS sequence"/>
</dbReference>
<proteinExistence type="predicted"/>
<protein>
    <submittedName>
        <fullName evidence="1">Sugar transferase</fullName>
    </submittedName>
</protein>
<dbReference type="EMBL" id="OBDO01000005">
    <property type="protein sequence ID" value="SNX96669.1"/>
    <property type="molecule type" value="Genomic_DNA"/>
</dbReference>
<feature type="non-terminal residue" evidence="1">
    <location>
        <position position="1"/>
    </location>
</feature>
<name>A0A285EC25_9ACTN</name>
<keyword evidence="3" id="KW-1185">Reference proteome</keyword>
<accession>A0A285EC25</accession>
<dbReference type="EMBL" id="OBDO01000022">
    <property type="protein sequence ID" value="SNX99419.1"/>
    <property type="molecule type" value="Genomic_DNA"/>
</dbReference>
<evidence type="ECO:0000313" key="2">
    <source>
        <dbReference type="EMBL" id="SNX99419.1"/>
    </source>
</evidence>
<keyword evidence="1" id="KW-0808">Transferase</keyword>